<organism evidence="1 2">
    <name type="scientific">Microbacterium phage Nicole72</name>
    <dbReference type="NCBI Taxonomy" id="3062838"/>
    <lineage>
        <taxon>Viruses</taxon>
        <taxon>Duplodnaviria</taxon>
        <taxon>Heunggongvirae</taxon>
        <taxon>Uroviricota</taxon>
        <taxon>Caudoviricetes</taxon>
        <taxon>Hodgkinviridae</taxon>
        <taxon>Meganvirus</taxon>
        <taxon>Meganvirus nichole72</taxon>
    </lineage>
</organism>
<sequence>MLDEYLALGGVELGNNARALAYSRCLPCCAGLLKGGACASIHDATNPVTNAVREWQEQGRNRIPDPRGITPATTWASVGATPATLPDGGVLFTLAVGTFRVGPEVLVAASTQYTVSLSISSDLARTVDIVYRPNIASATGEVVIAAGVSLSAGLPNEFTATFTTSATAPSPTAAAIFATGANASANRIMTVTEPVLVTGAIAMPYFDGQTLPEGSNSVENRVSWTGTANASVSLWERNVIITPASSSEPPYDCSVIDRAPWYDPDNEFSHDLAGFYLLRVSGITDGTMTAGVTESIDNGGVIGAARYASRSVRVRTMILGCGNAAAEYGLAWLKAALGEQFCARHGDACGTSDLEFFIDCPPSLDPGDTDYAATTARYRRYLHGVGCTSAPIIAEEYATPSGAYVIVVEYILTAESPFVWGQTLPGASTGSVLTAYDDIPFNLMRHPSGEVGDGIPAITATQYVFNGSVEYGATGWANAVTNIPAGITAGASTDIAAVGPNSYRVRLLATGAVAAGEISTYYDVALGALPGGSRPSLSVWAAALTFAGAPTLDPALTAEVEWRNGGTVLGTTPLGSIPVNGGNASATGLTVPATATTARLRVRATNITAAAADDLRVYADAFSLTVP</sequence>
<protein>
    <submittedName>
        <fullName evidence="1">Minor tail protein</fullName>
    </submittedName>
</protein>
<name>A0ACD4UHM6_9CAUD</name>
<dbReference type="Proteomes" id="UP001654554">
    <property type="component" value="Segment"/>
</dbReference>
<dbReference type="EMBL" id="OR159674">
    <property type="protein sequence ID" value="WKW87069.1"/>
    <property type="molecule type" value="Genomic_DNA"/>
</dbReference>
<accession>A0ACD4UHM6</accession>
<gene>
    <name evidence="1" type="primary">32</name>
    <name evidence="1" type="ORF">SEA_NICOLE72_32</name>
</gene>
<proteinExistence type="predicted"/>
<evidence type="ECO:0000313" key="2">
    <source>
        <dbReference type="Proteomes" id="UP001654554"/>
    </source>
</evidence>
<evidence type="ECO:0000313" key="1">
    <source>
        <dbReference type="EMBL" id="WKW87069.1"/>
    </source>
</evidence>
<keyword evidence="2" id="KW-1185">Reference proteome</keyword>
<reference evidence="1" key="1">
    <citation type="submission" date="2023-06" db="EMBL/GenBank/DDBJ databases">
        <authorList>
            <person name="Byrum C.A."/>
            <person name="Fullante V.A."/>
            <person name="Ghosh G."/>
            <person name="Ivey A.L."/>
            <person name="Joby C.P."/>
            <person name="Johnson E."/>
            <person name="Kamil H.A."/>
            <person name="Martinez L."/>
            <person name="Tutelo G.A."/>
            <person name="Wilson D."/>
            <person name="Ziegler A.J."/>
            <person name="Garlena R.A."/>
            <person name="Russell D.A."/>
            <person name="Jacobs-Sera D."/>
            <person name="Hatfull G.F."/>
        </authorList>
    </citation>
    <scope>NUCLEOTIDE SEQUENCE</scope>
</reference>